<evidence type="ECO:0000259" key="4">
    <source>
        <dbReference type="Pfam" id="PF25225"/>
    </source>
</evidence>
<feature type="domain" description="DUF7843" evidence="4">
    <location>
        <begin position="64"/>
        <end position="141"/>
    </location>
</feature>
<dbReference type="InterPro" id="IPR057165">
    <property type="entry name" value="DUF7843"/>
</dbReference>
<evidence type="ECO:0000313" key="5">
    <source>
        <dbReference type="EMBL" id="GFO58656.1"/>
    </source>
</evidence>
<feature type="domain" description="DUF7840" evidence="2">
    <location>
        <begin position="439"/>
        <end position="660"/>
    </location>
</feature>
<dbReference type="EMBL" id="BLXX01000002">
    <property type="protein sequence ID" value="GFO58656.1"/>
    <property type="molecule type" value="Genomic_DNA"/>
</dbReference>
<dbReference type="InterPro" id="IPR057162">
    <property type="entry name" value="DUF7840"/>
</dbReference>
<dbReference type="InterPro" id="IPR057164">
    <property type="entry name" value="DUF7842"/>
</dbReference>
<gene>
    <name evidence="5" type="ORF">GMST_09810</name>
</gene>
<dbReference type="AlphaFoldDB" id="A0A6V8MF78"/>
<feature type="domain" description="DUF7842" evidence="3">
    <location>
        <begin position="337"/>
        <end position="428"/>
    </location>
</feature>
<reference evidence="6" key="1">
    <citation type="submission" date="2020-06" db="EMBL/GenBank/DDBJ databases">
        <title>Draft genomic sequence of Geomonas sp. Red330.</title>
        <authorList>
            <person name="Itoh H."/>
            <person name="Zhenxing X."/>
            <person name="Ushijima N."/>
            <person name="Masuda Y."/>
            <person name="Shiratori Y."/>
            <person name="Senoo K."/>
        </authorList>
    </citation>
    <scope>NUCLEOTIDE SEQUENCE [LARGE SCALE GENOMIC DNA]</scope>
    <source>
        <strain evidence="6">Red330</strain>
    </source>
</reference>
<dbReference type="InterPro" id="IPR025178">
    <property type="entry name" value="Lnb_N"/>
</dbReference>
<evidence type="ECO:0000259" key="1">
    <source>
        <dbReference type="Pfam" id="PF13387"/>
    </source>
</evidence>
<keyword evidence="6" id="KW-1185">Reference proteome</keyword>
<evidence type="ECO:0000259" key="3">
    <source>
        <dbReference type="Pfam" id="PF25224"/>
    </source>
</evidence>
<sequence>MPSILINLRKFPAARPGSPRRARLARQLTRSLSALLLLAALAVPPRALAAGYLDRLVDRAEQGRLAEKPEWRALVHYQPRRLAGGLESEVDAPEFFLSPRGKDDPSAELAATLSAFFQADPEHPDQEAQCRYPARYHWLDRELHFDPARLPRASCRQLENWLAGLDPGRLTLVFPAAYLNNPASMFGHTLLRIDPPPRTPAEPPLLAYTINYAADTREQHGIAYAAKGLFGGYRGRFSSAPYYAAVKTYGDLENRDIWEYRLALTPEEIAQLLRHVWELRRAWFDYYFLDENCSYELLSLIEVARPALRLTGRFHGYTIPSETVRLLAREGLIEEVRFRPARSTLLAARLRALEPAGQDLARRLSLGELTPQAPAVRELPPKQQARIEELALDYAAYRQSRRFGGSEPAAGSSAELLLARSRLAVPDQTPAITQPELWPGSGHPPARVRVGFGSEARQPFLELAGAPAYHDILDPEGGYTRGAGVNLLRGALRWYPETSQVELERLDIIDIESLSSWNRFLHPVCWKATLGVERKRTAFRQSLLMGSFNSGIGVSHDFATGTTLYGFAEGTLEIAGRFRAFFAPGVGPRLGVLQELSPRWRAGLSFAERFFPVNEARNDYRLALENRLDLGRQDLLGLDLTWKREFGYQFGLLQLSWQHYF</sequence>
<dbReference type="Proteomes" id="UP000556026">
    <property type="component" value="Unassembled WGS sequence"/>
</dbReference>
<dbReference type="Pfam" id="PF25222">
    <property type="entry name" value="DUF7840"/>
    <property type="match status" value="1"/>
</dbReference>
<comment type="caution">
    <text evidence="5">The sequence shown here is derived from an EMBL/GenBank/DDBJ whole genome shotgun (WGS) entry which is preliminary data.</text>
</comment>
<accession>A0A6V8MF78</accession>
<organism evidence="5 6">
    <name type="scientific">Geomonas silvestris</name>
    <dbReference type="NCBI Taxonomy" id="2740184"/>
    <lineage>
        <taxon>Bacteria</taxon>
        <taxon>Pseudomonadati</taxon>
        <taxon>Thermodesulfobacteriota</taxon>
        <taxon>Desulfuromonadia</taxon>
        <taxon>Geobacterales</taxon>
        <taxon>Geobacteraceae</taxon>
        <taxon>Geomonas</taxon>
    </lineage>
</organism>
<dbReference type="Pfam" id="PF25225">
    <property type="entry name" value="DUF7843"/>
    <property type="match status" value="1"/>
</dbReference>
<evidence type="ECO:0000313" key="6">
    <source>
        <dbReference type="Proteomes" id="UP000556026"/>
    </source>
</evidence>
<dbReference type="Pfam" id="PF13387">
    <property type="entry name" value="Lnb_N"/>
    <property type="match status" value="1"/>
</dbReference>
<feature type="domain" description="Lnb N-terminal periplasmic" evidence="1">
    <location>
        <begin position="158"/>
        <end position="329"/>
    </location>
</feature>
<protein>
    <submittedName>
        <fullName evidence="5">Uncharacterized protein</fullName>
    </submittedName>
</protein>
<evidence type="ECO:0000259" key="2">
    <source>
        <dbReference type="Pfam" id="PF25222"/>
    </source>
</evidence>
<dbReference type="Pfam" id="PF25224">
    <property type="entry name" value="DUF7842"/>
    <property type="match status" value="1"/>
</dbReference>
<proteinExistence type="predicted"/>
<name>A0A6V8MF78_9BACT</name>